<sequence length="313" mass="35272">MRHWVSFIASALVFAGCATSNPVERTPLEDQLALFLDWFPGRYDSAAQVLRDTREGTAEAERNYRRHSIFRQVELPAFGETVFLAHQYRDGDPAKVYRQRLYTFTLDEAENAFRLRVHVPKDADALKGAYRNPSRLAGLTLEDFTVWEGCDLFWQLEDGRFVGRLKPGACRFNSKAFGQEIVLDETLTLMEDQIWFADRGLSLSGDYLFGMRGTTPNMSLKARPFICEDGKGAAWLHDQGGMSKALGYHIKLERLNQADEAGEAVGLRLTVSMIGRRDLTVLADHDAETLAIDVGPDRLSCRHAPDTLYSENS</sequence>
<dbReference type="Proteomes" id="UP001161391">
    <property type="component" value="Unassembled WGS sequence"/>
</dbReference>
<keyword evidence="2" id="KW-1185">Reference proteome</keyword>
<evidence type="ECO:0008006" key="3">
    <source>
        <dbReference type="Google" id="ProtNLM"/>
    </source>
</evidence>
<dbReference type="InterPro" id="IPR010404">
    <property type="entry name" value="CpcT/CpeT"/>
</dbReference>
<dbReference type="Gene3D" id="2.40.128.590">
    <property type="entry name" value="CpcT/CpeT domain"/>
    <property type="match status" value="1"/>
</dbReference>
<dbReference type="CDD" id="cd16338">
    <property type="entry name" value="CpcT"/>
    <property type="match status" value="1"/>
</dbReference>
<evidence type="ECO:0000313" key="2">
    <source>
        <dbReference type="Proteomes" id="UP001161391"/>
    </source>
</evidence>
<evidence type="ECO:0000313" key="1">
    <source>
        <dbReference type="EMBL" id="GLQ24057.1"/>
    </source>
</evidence>
<dbReference type="EMBL" id="BSNK01000002">
    <property type="protein sequence ID" value="GLQ24057.1"/>
    <property type="molecule type" value="Genomic_DNA"/>
</dbReference>
<accession>A0ABQ5VAG2</accession>
<gene>
    <name evidence="1" type="ORF">GCM10007853_19310</name>
</gene>
<comment type="caution">
    <text evidence="1">The sequence shown here is derived from an EMBL/GenBank/DDBJ whole genome shotgun (WGS) entry which is preliminary data.</text>
</comment>
<proteinExistence type="predicted"/>
<dbReference type="InterPro" id="IPR038672">
    <property type="entry name" value="CpcT/CpeT_sf"/>
</dbReference>
<dbReference type="Pfam" id="PF06206">
    <property type="entry name" value="CpeT"/>
    <property type="match status" value="1"/>
</dbReference>
<dbReference type="RefSeq" id="WP_284390103.1">
    <property type="nucleotide sequence ID" value="NZ_BSNK01000002.1"/>
</dbReference>
<reference evidence="1" key="2">
    <citation type="submission" date="2023-01" db="EMBL/GenBank/DDBJ databases">
        <title>Draft genome sequence of Algimonas ampicilliniresistens strain NBRC 108219.</title>
        <authorList>
            <person name="Sun Q."/>
            <person name="Mori K."/>
        </authorList>
    </citation>
    <scope>NUCLEOTIDE SEQUENCE</scope>
    <source>
        <strain evidence="1">NBRC 108219</strain>
    </source>
</reference>
<protein>
    <recommendedName>
        <fullName evidence="3">Lipoprotein</fullName>
    </recommendedName>
</protein>
<name>A0ABQ5VAG2_9PROT</name>
<dbReference type="PROSITE" id="PS51257">
    <property type="entry name" value="PROKAR_LIPOPROTEIN"/>
    <property type="match status" value="1"/>
</dbReference>
<organism evidence="1 2">
    <name type="scientific">Algimonas ampicilliniresistens</name>
    <dbReference type="NCBI Taxonomy" id="1298735"/>
    <lineage>
        <taxon>Bacteria</taxon>
        <taxon>Pseudomonadati</taxon>
        <taxon>Pseudomonadota</taxon>
        <taxon>Alphaproteobacteria</taxon>
        <taxon>Maricaulales</taxon>
        <taxon>Robiginitomaculaceae</taxon>
        <taxon>Algimonas</taxon>
    </lineage>
</organism>
<reference evidence="1" key="1">
    <citation type="journal article" date="2014" name="Int. J. Syst. Evol. Microbiol.">
        <title>Complete genome of a new Firmicutes species belonging to the dominant human colonic microbiota ('Ruminococcus bicirculans') reveals two chromosomes and a selective capacity to utilize plant glucans.</title>
        <authorList>
            <consortium name="NISC Comparative Sequencing Program"/>
            <person name="Wegmann U."/>
            <person name="Louis P."/>
            <person name="Goesmann A."/>
            <person name="Henrissat B."/>
            <person name="Duncan S.H."/>
            <person name="Flint H.J."/>
        </authorList>
    </citation>
    <scope>NUCLEOTIDE SEQUENCE</scope>
    <source>
        <strain evidence="1">NBRC 108219</strain>
    </source>
</reference>